<accession>A0A8J3XK26</accession>
<dbReference type="EMBL" id="BOOQ01000006">
    <property type="protein sequence ID" value="GII44842.1"/>
    <property type="molecule type" value="Genomic_DNA"/>
</dbReference>
<name>A0A8J3XK26_9ACTN</name>
<protein>
    <submittedName>
        <fullName evidence="2">Uncharacterized protein</fullName>
    </submittedName>
</protein>
<feature type="region of interest" description="Disordered" evidence="1">
    <location>
        <begin position="56"/>
        <end position="79"/>
    </location>
</feature>
<comment type="caution">
    <text evidence="2">The sequence shown here is derived from an EMBL/GenBank/DDBJ whole genome shotgun (WGS) entry which is preliminary data.</text>
</comment>
<proteinExistence type="predicted"/>
<keyword evidence="3" id="KW-1185">Reference proteome</keyword>
<sequence length="79" mass="8621">MAGAMGLITRRRGYSPAGAVRRTWNEWASNWAASRSRWSIASLRSGVMVGLQGMSVPFNRKPEPDQTARQSGAIGETVQ</sequence>
<evidence type="ECO:0000256" key="1">
    <source>
        <dbReference type="SAM" id="MobiDB-lite"/>
    </source>
</evidence>
<gene>
    <name evidence="2" type="ORF">Psi02_12660</name>
</gene>
<evidence type="ECO:0000313" key="2">
    <source>
        <dbReference type="EMBL" id="GII44842.1"/>
    </source>
</evidence>
<dbReference type="AlphaFoldDB" id="A0A8J3XK26"/>
<organism evidence="2 3">
    <name type="scientific">Planotetraspora silvatica</name>
    <dbReference type="NCBI Taxonomy" id="234614"/>
    <lineage>
        <taxon>Bacteria</taxon>
        <taxon>Bacillati</taxon>
        <taxon>Actinomycetota</taxon>
        <taxon>Actinomycetes</taxon>
        <taxon>Streptosporangiales</taxon>
        <taxon>Streptosporangiaceae</taxon>
        <taxon>Planotetraspora</taxon>
    </lineage>
</organism>
<reference evidence="2" key="1">
    <citation type="submission" date="2021-01" db="EMBL/GenBank/DDBJ databases">
        <title>Whole genome shotgun sequence of Planotetraspora silvatica NBRC 100141.</title>
        <authorList>
            <person name="Komaki H."/>
            <person name="Tamura T."/>
        </authorList>
    </citation>
    <scope>NUCLEOTIDE SEQUENCE</scope>
    <source>
        <strain evidence="2">NBRC 100141</strain>
    </source>
</reference>
<dbReference type="Proteomes" id="UP000644610">
    <property type="component" value="Unassembled WGS sequence"/>
</dbReference>
<evidence type="ECO:0000313" key="3">
    <source>
        <dbReference type="Proteomes" id="UP000644610"/>
    </source>
</evidence>